<dbReference type="Gene3D" id="2.60.120.330">
    <property type="entry name" value="B-lactam Antibiotic, Isopenicillin N Synthase, Chain"/>
    <property type="match status" value="1"/>
</dbReference>
<name>A0A0D2C519_9EURO</name>
<organism evidence="4 5">
    <name type="scientific">Exophiala xenobiotica</name>
    <dbReference type="NCBI Taxonomy" id="348802"/>
    <lineage>
        <taxon>Eukaryota</taxon>
        <taxon>Fungi</taxon>
        <taxon>Dikarya</taxon>
        <taxon>Ascomycota</taxon>
        <taxon>Pezizomycotina</taxon>
        <taxon>Eurotiomycetes</taxon>
        <taxon>Chaetothyriomycetidae</taxon>
        <taxon>Chaetothyriales</taxon>
        <taxon>Herpotrichiellaceae</taxon>
        <taxon>Exophiala</taxon>
    </lineage>
</organism>
<dbReference type="Pfam" id="PF03171">
    <property type="entry name" value="2OG-FeII_Oxy"/>
    <property type="match status" value="1"/>
</dbReference>
<dbReference type="Proteomes" id="UP000054342">
    <property type="component" value="Unassembled WGS sequence"/>
</dbReference>
<dbReference type="AlphaFoldDB" id="A0A0D2C519"/>
<dbReference type="STRING" id="348802.A0A0D2C519"/>
<feature type="domain" description="Fe2OG dioxygenase" evidence="3">
    <location>
        <begin position="203"/>
        <end position="306"/>
    </location>
</feature>
<dbReference type="InterPro" id="IPR050231">
    <property type="entry name" value="Iron_ascorbate_oxido_reductase"/>
</dbReference>
<dbReference type="Pfam" id="PF14226">
    <property type="entry name" value="DIOX_N"/>
    <property type="match status" value="1"/>
</dbReference>
<evidence type="ECO:0000313" key="4">
    <source>
        <dbReference type="EMBL" id="KIW59981.1"/>
    </source>
</evidence>
<evidence type="ECO:0000313" key="5">
    <source>
        <dbReference type="Proteomes" id="UP000054342"/>
    </source>
</evidence>
<reference evidence="4 5" key="1">
    <citation type="submission" date="2015-01" db="EMBL/GenBank/DDBJ databases">
        <title>The Genome Sequence of Exophiala xenobiotica CBS118157.</title>
        <authorList>
            <consortium name="The Broad Institute Genomics Platform"/>
            <person name="Cuomo C."/>
            <person name="de Hoog S."/>
            <person name="Gorbushina A."/>
            <person name="Stielow B."/>
            <person name="Teixiera M."/>
            <person name="Abouelleil A."/>
            <person name="Chapman S.B."/>
            <person name="Priest M."/>
            <person name="Young S.K."/>
            <person name="Wortman J."/>
            <person name="Nusbaum C."/>
            <person name="Birren B."/>
        </authorList>
    </citation>
    <scope>NUCLEOTIDE SEQUENCE [LARGE SCALE GENOMIC DNA]</scope>
    <source>
        <strain evidence="4 5">CBS 118157</strain>
    </source>
</reference>
<dbReference type="EMBL" id="KN847317">
    <property type="protein sequence ID" value="KIW59981.1"/>
    <property type="molecule type" value="Genomic_DNA"/>
</dbReference>
<dbReference type="OrthoDB" id="288590at2759"/>
<evidence type="ECO:0000256" key="1">
    <source>
        <dbReference type="ARBA" id="ARBA00008056"/>
    </source>
</evidence>
<dbReference type="GO" id="GO:0044283">
    <property type="term" value="P:small molecule biosynthetic process"/>
    <property type="evidence" value="ECO:0007669"/>
    <property type="project" value="UniProtKB-ARBA"/>
</dbReference>
<sequence>MTESTTLTVTKAVQWRERLLSMIPEEVPGAPPVIDFSPFYEDDADARAILVDQVRDACLEKGFFQIIGHGVPEDLQKAMFEQSADFFSLPLEQKEKYDKANNPNKLGYERLRSQNFEGKTAGDLKEGFFFGRDLPPDHPYVQQGRIHCGQNVYPDEVSDQERFKATVNNYHRAMTSLAENILSVIAMTLDLDKDYFQSYCHEPAAVLRPLHYPPQPADASEDERGIGAHTDFGGVTILLQDDVGGLQVFDAPSKTWIDVKPTPGAFVVNLGNMMMRWSNDVYASNLHRVINKSGKERYSIPFFYSGNPDHIIDCLPGCEDASGKCKYPPIRGEDWIFGRHSNTFREAKGLEELSGLAKIA</sequence>
<keyword evidence="5" id="KW-1185">Reference proteome</keyword>
<evidence type="ECO:0000259" key="3">
    <source>
        <dbReference type="PROSITE" id="PS51471"/>
    </source>
</evidence>
<dbReference type="InterPro" id="IPR044861">
    <property type="entry name" value="IPNS-like_FE2OG_OXY"/>
</dbReference>
<protein>
    <recommendedName>
        <fullName evidence="3">Fe2OG dioxygenase domain-containing protein</fullName>
    </recommendedName>
</protein>
<proteinExistence type="inferred from homology"/>
<keyword evidence="2" id="KW-0479">Metal-binding</keyword>
<comment type="similarity">
    <text evidence="1 2">Belongs to the iron/ascorbate-dependent oxidoreductase family.</text>
</comment>
<dbReference type="InterPro" id="IPR005123">
    <property type="entry name" value="Oxoglu/Fe-dep_dioxygenase_dom"/>
</dbReference>
<dbReference type="InterPro" id="IPR026992">
    <property type="entry name" value="DIOX_N"/>
</dbReference>
<dbReference type="PROSITE" id="PS51471">
    <property type="entry name" value="FE2OG_OXY"/>
    <property type="match status" value="1"/>
</dbReference>
<keyword evidence="2" id="KW-0408">Iron</keyword>
<evidence type="ECO:0000256" key="2">
    <source>
        <dbReference type="RuleBase" id="RU003682"/>
    </source>
</evidence>
<dbReference type="InterPro" id="IPR027443">
    <property type="entry name" value="IPNS-like_sf"/>
</dbReference>
<gene>
    <name evidence="4" type="ORF">PV05_00238</name>
</gene>
<dbReference type="GeneID" id="25322146"/>
<dbReference type="GO" id="GO:0016491">
    <property type="term" value="F:oxidoreductase activity"/>
    <property type="evidence" value="ECO:0007669"/>
    <property type="project" value="UniProtKB-KW"/>
</dbReference>
<dbReference type="GO" id="GO:0046872">
    <property type="term" value="F:metal ion binding"/>
    <property type="evidence" value="ECO:0007669"/>
    <property type="project" value="UniProtKB-KW"/>
</dbReference>
<accession>A0A0D2C519</accession>
<keyword evidence="2" id="KW-0560">Oxidoreductase</keyword>
<dbReference type="HOGENOM" id="CLU_010119_6_3_1"/>
<dbReference type="RefSeq" id="XP_013320565.1">
    <property type="nucleotide sequence ID" value="XM_013465111.1"/>
</dbReference>
<dbReference type="PANTHER" id="PTHR47990">
    <property type="entry name" value="2-OXOGLUTARATE (2OG) AND FE(II)-DEPENDENT OXYGENASE SUPERFAMILY PROTEIN-RELATED"/>
    <property type="match status" value="1"/>
</dbReference>
<dbReference type="SUPFAM" id="SSF51197">
    <property type="entry name" value="Clavaminate synthase-like"/>
    <property type="match status" value="1"/>
</dbReference>